<dbReference type="InterPro" id="IPR056541">
    <property type="entry name" value="Ig-like_POM152"/>
</dbReference>
<dbReference type="InterPro" id="IPR056543">
    <property type="entry name" value="Ig-like_POM152_9th"/>
</dbReference>
<dbReference type="Pfam" id="PF24312">
    <property type="entry name" value="Ig-like_POM152"/>
    <property type="match status" value="2"/>
</dbReference>
<evidence type="ECO:0000259" key="5">
    <source>
        <dbReference type="Pfam" id="PF24527"/>
    </source>
</evidence>
<dbReference type="InterPro" id="IPR056542">
    <property type="entry name" value="Ig-like_POM152_1st"/>
</dbReference>
<dbReference type="InterPro" id="IPR056544">
    <property type="entry name" value="Ig_POM152"/>
</dbReference>
<dbReference type="Pfam" id="PF24527">
    <property type="entry name" value="Ig-like_Pom152_9"/>
    <property type="match status" value="1"/>
</dbReference>
<proteinExistence type="predicted"/>
<dbReference type="GO" id="GO:0070762">
    <property type="term" value="C:nuclear pore transmembrane ring"/>
    <property type="evidence" value="ECO:0007669"/>
    <property type="project" value="TreeGrafter"/>
</dbReference>
<feature type="domain" description="Nucleoporin POM152 immunoglobulin-like" evidence="2">
    <location>
        <begin position="421"/>
        <end position="522"/>
    </location>
</feature>
<dbReference type="STRING" id="109895.A0A507DUB7"/>
<accession>A0A507DUB7</accession>
<gene>
    <name evidence="6" type="ORF">PhCBS80983_g05715</name>
</gene>
<evidence type="ECO:0000259" key="4">
    <source>
        <dbReference type="Pfam" id="PF24519"/>
    </source>
</evidence>
<dbReference type="GO" id="GO:0006606">
    <property type="term" value="P:protein import into nucleus"/>
    <property type="evidence" value="ECO:0007669"/>
    <property type="project" value="TreeGrafter"/>
</dbReference>
<reference evidence="6 7" key="1">
    <citation type="journal article" date="2019" name="Sci. Rep.">
        <title>Comparative genomics of chytrid fungi reveal insights into the obligate biotrophic and pathogenic lifestyle of Synchytrium endobioticum.</title>
        <authorList>
            <person name="van de Vossenberg B.T.L.H."/>
            <person name="Warris S."/>
            <person name="Nguyen H.D.T."/>
            <person name="van Gent-Pelzer M.P.E."/>
            <person name="Joly D.L."/>
            <person name="van de Geest H.C."/>
            <person name="Bonants P.J.M."/>
            <person name="Smith D.S."/>
            <person name="Levesque C.A."/>
            <person name="van der Lee T.A.J."/>
        </authorList>
    </citation>
    <scope>NUCLEOTIDE SEQUENCE [LARGE SCALE GENOMIC DNA]</scope>
    <source>
        <strain evidence="6 7">CBS 809.83</strain>
    </source>
</reference>
<organism evidence="6 7">
    <name type="scientific">Powellomyces hirtus</name>
    <dbReference type="NCBI Taxonomy" id="109895"/>
    <lineage>
        <taxon>Eukaryota</taxon>
        <taxon>Fungi</taxon>
        <taxon>Fungi incertae sedis</taxon>
        <taxon>Chytridiomycota</taxon>
        <taxon>Chytridiomycota incertae sedis</taxon>
        <taxon>Chytridiomycetes</taxon>
        <taxon>Spizellomycetales</taxon>
        <taxon>Powellomycetaceae</taxon>
        <taxon>Powellomyces</taxon>
    </lineage>
</organism>
<dbReference type="Proteomes" id="UP000318582">
    <property type="component" value="Unassembled WGS sequence"/>
</dbReference>
<evidence type="ECO:0000259" key="2">
    <source>
        <dbReference type="Pfam" id="PF23664"/>
    </source>
</evidence>
<feature type="domain" description="Nucleoporin POM152 ninth Ig-like" evidence="5">
    <location>
        <begin position="940"/>
        <end position="998"/>
    </location>
</feature>
<keyword evidence="7" id="KW-1185">Reference proteome</keyword>
<dbReference type="Pfam" id="PF23664">
    <property type="entry name" value="Ig_Pom152"/>
    <property type="match status" value="3"/>
</dbReference>
<dbReference type="InterPro" id="IPR037701">
    <property type="entry name" value="Pom152"/>
</dbReference>
<evidence type="ECO:0000313" key="7">
    <source>
        <dbReference type="Proteomes" id="UP000318582"/>
    </source>
</evidence>
<dbReference type="AlphaFoldDB" id="A0A507DUB7"/>
<dbReference type="GO" id="GO:0006999">
    <property type="term" value="P:nuclear pore organization"/>
    <property type="evidence" value="ECO:0007669"/>
    <property type="project" value="TreeGrafter"/>
</dbReference>
<dbReference type="PANTHER" id="PTHR28206:SF1">
    <property type="entry name" value="NUCLEOPORIN POM152"/>
    <property type="match status" value="1"/>
</dbReference>
<evidence type="ECO:0000259" key="3">
    <source>
        <dbReference type="Pfam" id="PF24312"/>
    </source>
</evidence>
<protein>
    <submittedName>
        <fullName evidence="6">Uncharacterized protein</fullName>
    </submittedName>
</protein>
<feature type="domain" description="Nucleoporin POM152 immunoglobulin-like" evidence="2">
    <location>
        <begin position="835"/>
        <end position="907"/>
    </location>
</feature>
<feature type="domain" description="Nucleoporin POM152 first Ig-like" evidence="4">
    <location>
        <begin position="59"/>
        <end position="156"/>
    </location>
</feature>
<comment type="caution">
    <text evidence="6">The sequence shown here is derived from an EMBL/GenBank/DDBJ whole genome shotgun (WGS) entry which is preliminary data.</text>
</comment>
<feature type="domain" description="Nucleoporin POM152 Ig-like" evidence="3">
    <location>
        <begin position="620"/>
        <end position="704"/>
    </location>
</feature>
<feature type="domain" description="Nucleoporin POM152 Ig-like" evidence="3">
    <location>
        <begin position="322"/>
        <end position="416"/>
    </location>
</feature>
<feature type="region of interest" description="Disordered" evidence="1">
    <location>
        <begin position="1"/>
        <end position="27"/>
    </location>
</feature>
<dbReference type="EMBL" id="QEAQ01000136">
    <property type="protein sequence ID" value="TPX54825.1"/>
    <property type="molecule type" value="Genomic_DNA"/>
</dbReference>
<evidence type="ECO:0000256" key="1">
    <source>
        <dbReference type="SAM" id="MobiDB-lite"/>
    </source>
</evidence>
<sequence length="1119" mass="124024">MGIVGFASPNPNPNPNTLDSSEGRGSGSSDFLAKLDPEIFHDSHILGSHLVHVLPPTLAKLNPDGASFCLGHSEKTAIIPLKIKGTPPWTVLYRIYTFDGKDPIEKYVTLSPAASVPSTTGQSEKKERVTATVSIPAEKLGIYHLIQVNGSTSGDVGKILRSTVEVVQCPSATLISREGKQELLHVDRCLDESFDFNISMYGTPPFSAWYLRQIGKTKSLLKVNGRMDPLTDVAGKKLSNQVPESMRQLVLAAQPRKLAVPVALNIDTATDYVFKLVQVLDGRNNTVLYLSDADHEAPPATDHILSASESSNTIIVHGRELPSARFERCEGIKLRFGLDKEKYIPVTLQGNGPWDLRYARAASEEDVEAGNFEEVLTVKQIEHPKVSIEVKKPGIYVLLSVSDKYCSGSVELPTTCLIQQAVAPTIDISVAPIVRECFGETGVDVNISMTGSPPFWVEYDQYNKVNGWRETAIKEFESTTHTMRLQPPEPGEYEYTFKRIGDKMYEQGVQIRSKNFTQVVHSLPDVKVISAQKTRCLGDRSIMDLSISGVPPYTLAYDIQKGSKKEGHVISVTDKSISIETPSLEQAGTYLFVLNSLTDGNGCTAVLASRPVLIEVLAARPSAHFRCPKPIFMLEDASTKLPVVVSGQGNYKLEYRTAEVSDHVKMITGDKGIDSIQVKMAGIYQLVSIEDAYCTGRVVEPSKCKVITIPKPTLEIPESEYTWLKKEIRVRDSVCQNTPDHMYLHLTGKAPFQIKYSHKRQDGHASLDHTIGEYQDRGDPQVARIDMVTDRPGTHTYTFISIADDNYRTPVKTGPLTLEQYVNARPTAKFLDEKDRIFQCISKESDTALRMEMTGEAPFSIQVHRKHESQPREVIHLTANESSFTYHPETTTTTGKYTYTIKSISDASGCETHYGGTEPGSRVTVQVADMARITMNRVGVDLCVGDLVSYSLQGTPPFTIGYTFNEIPKPDVMVRDPTFMLYPATNGTINVTHVCNSDNCCYYPPRGLVQVIHPLPKAFMDGGFDMVDDIQEGQESFVSMKFEGTPPFSFRYSRTPLVTPGSKAQEPPETFTQDNVNDRAHSFYTDKEGLFKITWIKDKFCEYPPSKTGKREAANAVVK</sequence>
<dbReference type="Pfam" id="PF24519">
    <property type="entry name" value="Ig-like_Pom152_1"/>
    <property type="match status" value="1"/>
</dbReference>
<evidence type="ECO:0000313" key="6">
    <source>
        <dbReference type="EMBL" id="TPX54825.1"/>
    </source>
</evidence>
<dbReference type="PANTHER" id="PTHR28206">
    <property type="entry name" value="NUCLEOPORIN POM152"/>
    <property type="match status" value="1"/>
</dbReference>
<name>A0A507DUB7_9FUNG</name>
<dbReference type="GO" id="GO:0017056">
    <property type="term" value="F:structural constituent of nuclear pore"/>
    <property type="evidence" value="ECO:0007669"/>
    <property type="project" value="InterPro"/>
</dbReference>
<feature type="domain" description="Nucleoporin POM152 immunoglobulin-like" evidence="2">
    <location>
        <begin position="741"/>
        <end position="824"/>
    </location>
</feature>